<gene>
    <name evidence="3" type="primary">sac1</name>
    <name evidence="3" type="ORF">PPL_11689</name>
</gene>
<keyword evidence="1" id="KW-0472">Membrane</keyword>
<dbReference type="Pfam" id="PF02383">
    <property type="entry name" value="Syja_N"/>
    <property type="match status" value="1"/>
</dbReference>
<dbReference type="PANTHER" id="PTHR45662:SF2">
    <property type="entry name" value="PHOSPHATIDYLINOSITOL-3-PHOSPHATASE SAC1"/>
    <property type="match status" value="1"/>
</dbReference>
<dbReference type="OMA" id="ITKAQPV"/>
<evidence type="ECO:0000313" key="3">
    <source>
        <dbReference type="EMBL" id="EFA75004.1"/>
    </source>
</evidence>
<protein>
    <submittedName>
        <fullName evidence="3">Putative phosphoinositide phosphatase</fullName>
    </submittedName>
</protein>
<dbReference type="GO" id="GO:0043812">
    <property type="term" value="F:phosphatidylinositol-4-phosphate phosphatase activity"/>
    <property type="evidence" value="ECO:0007669"/>
    <property type="project" value="TreeGrafter"/>
</dbReference>
<dbReference type="GO" id="GO:0046856">
    <property type="term" value="P:phosphatidylinositol dephosphorylation"/>
    <property type="evidence" value="ECO:0007669"/>
    <property type="project" value="TreeGrafter"/>
</dbReference>
<feature type="domain" description="SAC" evidence="2">
    <location>
        <begin position="130"/>
        <end position="445"/>
    </location>
</feature>
<dbReference type="InterPro" id="IPR002013">
    <property type="entry name" value="SAC_dom"/>
</dbReference>
<dbReference type="STRING" id="670386.D3BU70"/>
<dbReference type="InParanoid" id="D3BU70"/>
<keyword evidence="1" id="KW-0812">Transmembrane</keyword>
<dbReference type="PROSITE" id="PS50275">
    <property type="entry name" value="SAC"/>
    <property type="match status" value="1"/>
</dbReference>
<dbReference type="GeneID" id="31367157"/>
<dbReference type="Proteomes" id="UP000001396">
    <property type="component" value="Unassembled WGS sequence"/>
</dbReference>
<accession>D3BU70</accession>
<comment type="caution">
    <text evidence="3">The sequence shown here is derived from an EMBL/GenBank/DDBJ whole genome shotgun (WGS) entry which is preliminary data.</text>
</comment>
<dbReference type="PANTHER" id="PTHR45662">
    <property type="entry name" value="PHOSPHATIDYLINOSITIDE PHOSPHATASE SAC1"/>
    <property type="match status" value="1"/>
</dbReference>
<dbReference type="GO" id="GO:0005783">
    <property type="term" value="C:endoplasmic reticulum"/>
    <property type="evidence" value="ECO:0007669"/>
    <property type="project" value="TreeGrafter"/>
</dbReference>
<keyword evidence="4" id="KW-1185">Reference proteome</keyword>
<evidence type="ECO:0000259" key="2">
    <source>
        <dbReference type="PROSITE" id="PS50275"/>
    </source>
</evidence>
<proteinExistence type="predicted"/>
<dbReference type="AlphaFoldDB" id="D3BU70"/>
<keyword evidence="1" id="KW-1133">Transmembrane helix</keyword>
<dbReference type="FunCoup" id="D3BU70">
    <property type="interactions" value="1152"/>
</dbReference>
<dbReference type="EMBL" id="ADBJ01000059">
    <property type="protein sequence ID" value="EFA75004.1"/>
    <property type="molecule type" value="Genomic_DNA"/>
</dbReference>
<evidence type="ECO:0000313" key="4">
    <source>
        <dbReference type="Proteomes" id="UP000001396"/>
    </source>
</evidence>
<reference evidence="3 4" key="1">
    <citation type="journal article" date="2011" name="Genome Res.">
        <title>Phylogeny-wide analysis of social amoeba genomes highlights ancient origins for complex intercellular communication.</title>
        <authorList>
            <person name="Heidel A.J."/>
            <person name="Lawal H.M."/>
            <person name="Felder M."/>
            <person name="Schilde C."/>
            <person name="Helps N.R."/>
            <person name="Tunggal B."/>
            <person name="Rivero F."/>
            <person name="John U."/>
            <person name="Schleicher M."/>
            <person name="Eichinger L."/>
            <person name="Platzer M."/>
            <person name="Noegel A.A."/>
            <person name="Schaap P."/>
            <person name="Gloeckner G."/>
        </authorList>
    </citation>
    <scope>NUCLEOTIDE SEQUENCE [LARGE SCALE GENOMIC DNA]</scope>
    <source>
        <strain evidence="4">ATCC 26659 / Pp 5 / PN500</strain>
    </source>
</reference>
<feature type="transmembrane region" description="Helical" evidence="1">
    <location>
        <begin position="512"/>
        <end position="530"/>
    </location>
</feature>
<sequence length="580" mass="66676">MADISIVQTTDRILLISTNKRILPYGIAINKSDFSYSRYDGTTQKIPSEENVISTTNIQGCLIGVAPLLSGRYLIVADKTTVVAQIPGVSSTPNNIYRVDSVQLIPFHANQQSLITIPLYDEEQSYLEMLQWILQVKSFYFSFTTDITHTRQREITATAPDQRFFWNRNYVTDFQEVAKEWVVPLTMGFVKQSKFNYAGQDYRITLMSRRNHQRAGTRYYQRGADQKGNVANNVETEQIFESLSQKDTYTSFVQIRGSVPLLWSQFPNLAYKPRVKFYGSETVNQSAVRTHFSQLYDLYGDTTIVNLIDKKSDELKLGEAYEKGIAKLSHVKYIWFDFHAICKGMRYDKLSILMDMIKDDIQRDGFFMAKGGSPVQRQKGIVRTNCIDNLDRTNVVQTLVSKQQLVAQLTALAIDKKLLDSPQFDSIYKNMWADHADVISTQYSGTGALKNDYTRTGKRSTAGLIQDGENSLKRYYLNNFIDGFRQDAFDLFTGVYKVDAEQLRQPKHPMQLIWIAFVLLVALFIYTFILPSSTTILNSLIVFIVFWLVTLFITAKSMKKYNNLFVDKPFLVKPEETYRF</sequence>
<evidence type="ECO:0000256" key="1">
    <source>
        <dbReference type="SAM" id="Phobius"/>
    </source>
</evidence>
<feature type="transmembrane region" description="Helical" evidence="1">
    <location>
        <begin position="536"/>
        <end position="555"/>
    </location>
</feature>
<dbReference type="RefSeq" id="XP_020427138.1">
    <property type="nucleotide sequence ID" value="XM_020582438.1"/>
</dbReference>
<organism evidence="3 4">
    <name type="scientific">Heterostelium pallidum (strain ATCC 26659 / Pp 5 / PN500)</name>
    <name type="common">Cellular slime mold</name>
    <name type="synonym">Polysphondylium pallidum</name>
    <dbReference type="NCBI Taxonomy" id="670386"/>
    <lineage>
        <taxon>Eukaryota</taxon>
        <taxon>Amoebozoa</taxon>
        <taxon>Evosea</taxon>
        <taxon>Eumycetozoa</taxon>
        <taxon>Dictyostelia</taxon>
        <taxon>Acytosteliales</taxon>
        <taxon>Acytosteliaceae</taxon>
        <taxon>Heterostelium</taxon>
    </lineage>
</organism>
<name>D3BU70_HETP5</name>